<accession>A0A3S5CJ75</accession>
<dbReference type="EMBL" id="CAAALY010076759">
    <property type="protein sequence ID" value="VEL25873.1"/>
    <property type="molecule type" value="Genomic_DNA"/>
</dbReference>
<proteinExistence type="predicted"/>
<keyword evidence="1" id="KW-0732">Signal</keyword>
<organism evidence="2 3">
    <name type="scientific">Protopolystoma xenopodis</name>
    <dbReference type="NCBI Taxonomy" id="117903"/>
    <lineage>
        <taxon>Eukaryota</taxon>
        <taxon>Metazoa</taxon>
        <taxon>Spiralia</taxon>
        <taxon>Lophotrochozoa</taxon>
        <taxon>Platyhelminthes</taxon>
        <taxon>Monogenea</taxon>
        <taxon>Polyopisthocotylea</taxon>
        <taxon>Polystomatidea</taxon>
        <taxon>Polystomatidae</taxon>
        <taxon>Protopolystoma</taxon>
    </lineage>
</organism>
<reference evidence="2" key="1">
    <citation type="submission" date="2018-11" db="EMBL/GenBank/DDBJ databases">
        <authorList>
            <consortium name="Pathogen Informatics"/>
        </authorList>
    </citation>
    <scope>NUCLEOTIDE SEQUENCE</scope>
</reference>
<name>A0A3S5CJ75_9PLAT</name>
<protein>
    <recommendedName>
        <fullName evidence="4">Secreted protein</fullName>
    </recommendedName>
</protein>
<feature type="chain" id="PRO_5018569425" description="Secreted protein" evidence="1">
    <location>
        <begin position="19"/>
        <end position="122"/>
    </location>
</feature>
<dbReference type="Proteomes" id="UP000784294">
    <property type="component" value="Unassembled WGS sequence"/>
</dbReference>
<evidence type="ECO:0000256" key="1">
    <source>
        <dbReference type="SAM" id="SignalP"/>
    </source>
</evidence>
<keyword evidence="3" id="KW-1185">Reference proteome</keyword>
<evidence type="ECO:0000313" key="2">
    <source>
        <dbReference type="EMBL" id="VEL25873.1"/>
    </source>
</evidence>
<dbReference type="AlphaFoldDB" id="A0A3S5CJ75"/>
<evidence type="ECO:0000313" key="3">
    <source>
        <dbReference type="Proteomes" id="UP000784294"/>
    </source>
</evidence>
<feature type="signal peptide" evidence="1">
    <location>
        <begin position="1"/>
        <end position="18"/>
    </location>
</feature>
<gene>
    <name evidence="2" type="ORF">PXEA_LOCUS19313</name>
</gene>
<comment type="caution">
    <text evidence="2">The sequence shown here is derived from an EMBL/GenBank/DDBJ whole genome shotgun (WGS) entry which is preliminary data.</text>
</comment>
<sequence length="122" mass="13338">MCVVLVLVAVAVGVVVKPQDNSTRPESPAAVHFHTATGCIVIVWPGPIDHLPYSPATPKLHVQTLRFFRLLSSEKVGAQAVSKHACNPQASIRRYFFQRNSFFRQVLLALAPSNDSASRSTD</sequence>
<evidence type="ECO:0008006" key="4">
    <source>
        <dbReference type="Google" id="ProtNLM"/>
    </source>
</evidence>